<protein>
    <recommendedName>
        <fullName evidence="4">Acyl-CoA dehydrogenase</fullName>
    </recommendedName>
</protein>
<gene>
    <name evidence="2" type="ORF">MXD59_25950</name>
</gene>
<accession>A0ABT0K766</accession>
<feature type="region of interest" description="Disordered" evidence="1">
    <location>
        <begin position="209"/>
        <end position="233"/>
    </location>
</feature>
<keyword evidence="3" id="KW-1185">Reference proteome</keyword>
<evidence type="ECO:0008006" key="4">
    <source>
        <dbReference type="Google" id="ProtNLM"/>
    </source>
</evidence>
<reference evidence="2 3" key="1">
    <citation type="submission" date="2022-04" db="EMBL/GenBank/DDBJ databases">
        <title>Genome diversity in the genus Frankia.</title>
        <authorList>
            <person name="Carlos-Shanley C."/>
            <person name="Hahn D."/>
        </authorList>
    </citation>
    <scope>NUCLEOTIDE SEQUENCE [LARGE SCALE GENOMIC DNA]</scope>
    <source>
        <strain evidence="2 3">Ag45/Mut15</strain>
    </source>
</reference>
<comment type="caution">
    <text evidence="2">The sequence shown here is derived from an EMBL/GenBank/DDBJ whole genome shotgun (WGS) entry which is preliminary data.</text>
</comment>
<feature type="non-terminal residue" evidence="2">
    <location>
        <position position="1"/>
    </location>
</feature>
<evidence type="ECO:0000256" key="1">
    <source>
        <dbReference type="SAM" id="MobiDB-lite"/>
    </source>
</evidence>
<dbReference type="EMBL" id="JALKFT010000105">
    <property type="protein sequence ID" value="MCK9879153.1"/>
    <property type="molecule type" value="Genomic_DNA"/>
</dbReference>
<proteinExistence type="predicted"/>
<sequence length="233" mass="25974">ADKRPGMNSAISGLKMVTVITKVSRTVMPAIVPTGQVFAHKLGVFASDDKGFFAFLSCSIHYWWAASRASTMKADLNYSPSDVFETLPLPDITENLRNLGERLEKSRQRIMLSRQIGLTKAYGLAFDSACKEADVIDLREIHKMIDYAAIRAYGWDDMIERGLDHGFHPAGKYTRYTIGPWAQREVLDRLLELNHARYAEEVAAGLHEKGAKKKGARAKPVPTEESGATLFDL</sequence>
<evidence type="ECO:0000313" key="3">
    <source>
        <dbReference type="Proteomes" id="UP001201873"/>
    </source>
</evidence>
<evidence type="ECO:0000313" key="2">
    <source>
        <dbReference type="EMBL" id="MCK9879153.1"/>
    </source>
</evidence>
<name>A0ABT0K766_9ACTN</name>
<organism evidence="2 3">
    <name type="scientific">Frankia umida</name>
    <dbReference type="NCBI Taxonomy" id="573489"/>
    <lineage>
        <taxon>Bacteria</taxon>
        <taxon>Bacillati</taxon>
        <taxon>Actinomycetota</taxon>
        <taxon>Actinomycetes</taxon>
        <taxon>Frankiales</taxon>
        <taxon>Frankiaceae</taxon>
        <taxon>Frankia</taxon>
    </lineage>
</organism>
<dbReference type="Proteomes" id="UP001201873">
    <property type="component" value="Unassembled WGS sequence"/>
</dbReference>